<dbReference type="InterPro" id="IPR029044">
    <property type="entry name" value="Nucleotide-diphossugar_trans"/>
</dbReference>
<dbReference type="EMBL" id="VBOY01000035">
    <property type="protein sequence ID" value="TMQ67610.1"/>
    <property type="molecule type" value="Genomic_DNA"/>
</dbReference>
<evidence type="ECO:0000313" key="2">
    <source>
        <dbReference type="EMBL" id="TMQ67610.1"/>
    </source>
</evidence>
<dbReference type="PANTHER" id="PTHR43630">
    <property type="entry name" value="POLY-BETA-1,6-N-ACETYL-D-GLUCOSAMINE SYNTHASE"/>
    <property type="match status" value="1"/>
</dbReference>
<proteinExistence type="predicted"/>
<reference evidence="2 3" key="1">
    <citation type="journal article" date="2019" name="Nat. Microbiol.">
        <title>Mediterranean grassland soil C-N compound turnover is dependent on rainfall and depth, and is mediated by genomically divergent microorganisms.</title>
        <authorList>
            <person name="Diamond S."/>
            <person name="Andeer P.F."/>
            <person name="Li Z."/>
            <person name="Crits-Christoph A."/>
            <person name="Burstein D."/>
            <person name="Anantharaman K."/>
            <person name="Lane K.R."/>
            <person name="Thomas B.C."/>
            <person name="Pan C."/>
            <person name="Northen T.R."/>
            <person name="Banfield J.F."/>
        </authorList>
    </citation>
    <scope>NUCLEOTIDE SEQUENCE [LARGE SCALE GENOMIC DNA]</scope>
    <source>
        <strain evidence="2">WS_8</strain>
    </source>
</reference>
<dbReference type="Gene3D" id="3.90.550.10">
    <property type="entry name" value="Spore Coat Polysaccharide Biosynthesis Protein SpsA, Chain A"/>
    <property type="match status" value="1"/>
</dbReference>
<dbReference type="AlphaFoldDB" id="A0A538TVF5"/>
<dbReference type="CDD" id="cd02511">
    <property type="entry name" value="Beta4Glucosyltransferase"/>
    <property type="match status" value="1"/>
</dbReference>
<keyword evidence="2" id="KW-0808">Transferase</keyword>
<sequence>MTSAAEIRPAGRPPVSAILVVRDEAASIERCLDSLGWVDEVVVLDSGSRDGTQEICRRRGCRVIETPWRGFGAMKKLAAESATHDWIFSIDADEVVSAPLRDRLLRILEHGPEVRGYRVRFRTYYLGREIRHCGWANEHHLRFFDRRFGNYTDRPLHEAVQMGDPKLELAEAIEHFTYPTVASHLEKINAYSDLAAARLFEQGRRISLLGAGMRGVLKFFTMYVAQRGFLDGKEGLILSSISAFGVYCKYLKLWELSRWKRSS</sequence>
<dbReference type="PANTHER" id="PTHR43630:SF2">
    <property type="entry name" value="GLYCOSYLTRANSFERASE"/>
    <property type="match status" value="1"/>
</dbReference>
<dbReference type="SUPFAM" id="SSF53448">
    <property type="entry name" value="Nucleotide-diphospho-sugar transferases"/>
    <property type="match status" value="1"/>
</dbReference>
<comment type="caution">
    <text evidence="2">The sequence shown here is derived from an EMBL/GenBank/DDBJ whole genome shotgun (WGS) entry which is preliminary data.</text>
</comment>
<gene>
    <name evidence="2" type="ORF">E6K78_04315</name>
</gene>
<name>A0A538TVF5_UNCEI</name>
<dbReference type="Pfam" id="PF00535">
    <property type="entry name" value="Glycos_transf_2"/>
    <property type="match status" value="1"/>
</dbReference>
<organism evidence="2 3">
    <name type="scientific">Eiseniibacteriota bacterium</name>
    <dbReference type="NCBI Taxonomy" id="2212470"/>
    <lineage>
        <taxon>Bacteria</taxon>
        <taxon>Candidatus Eiseniibacteriota</taxon>
    </lineage>
</organism>
<evidence type="ECO:0000313" key="3">
    <source>
        <dbReference type="Proteomes" id="UP000316609"/>
    </source>
</evidence>
<dbReference type="InterPro" id="IPR001173">
    <property type="entry name" value="Glyco_trans_2-like"/>
</dbReference>
<feature type="domain" description="Glycosyltransferase 2-like" evidence="1">
    <location>
        <begin position="16"/>
        <end position="114"/>
    </location>
</feature>
<dbReference type="GO" id="GO:0016740">
    <property type="term" value="F:transferase activity"/>
    <property type="evidence" value="ECO:0007669"/>
    <property type="project" value="UniProtKB-KW"/>
</dbReference>
<evidence type="ECO:0000259" key="1">
    <source>
        <dbReference type="Pfam" id="PF00535"/>
    </source>
</evidence>
<protein>
    <submittedName>
        <fullName evidence="2">Glycosyltransferase family 2 protein</fullName>
    </submittedName>
</protein>
<dbReference type="Proteomes" id="UP000316609">
    <property type="component" value="Unassembled WGS sequence"/>
</dbReference>
<accession>A0A538TVF5</accession>